<dbReference type="GO" id="GO:0003677">
    <property type="term" value="F:DNA binding"/>
    <property type="evidence" value="ECO:0007669"/>
    <property type="project" value="InterPro"/>
</dbReference>
<dbReference type="Gene3D" id="3.90.70.200">
    <property type="entry name" value="Plus-3 domain"/>
    <property type="match status" value="1"/>
</dbReference>
<dbReference type="SMART" id="SM00343">
    <property type="entry name" value="ZnF_C2HC"/>
    <property type="match status" value="2"/>
</dbReference>
<comment type="caution">
    <text evidence="3">The sequence shown here is derived from an EMBL/GenBank/DDBJ whole genome shotgun (WGS) entry which is preliminary data.</text>
</comment>
<dbReference type="SMART" id="SM00719">
    <property type="entry name" value="Plus3"/>
    <property type="match status" value="1"/>
</dbReference>
<evidence type="ECO:0000259" key="2">
    <source>
        <dbReference type="PROSITE" id="PS51360"/>
    </source>
</evidence>
<evidence type="ECO:0000313" key="3">
    <source>
        <dbReference type="EMBL" id="KAF8394324.1"/>
    </source>
</evidence>
<dbReference type="GO" id="GO:0008270">
    <property type="term" value="F:zinc ion binding"/>
    <property type="evidence" value="ECO:0007669"/>
    <property type="project" value="InterPro"/>
</dbReference>
<dbReference type="PANTHER" id="PTHR38940">
    <property type="entry name" value="PLUS3 DOMAIN-CONTAINING PROTEIN"/>
    <property type="match status" value="1"/>
</dbReference>
<evidence type="ECO:0000313" key="4">
    <source>
        <dbReference type="Proteomes" id="UP000655225"/>
    </source>
</evidence>
<dbReference type="InterPro" id="IPR001878">
    <property type="entry name" value="Znf_CCHC"/>
</dbReference>
<name>A0A835DBP7_TETSI</name>
<keyword evidence="4" id="KW-1185">Reference proteome</keyword>
<dbReference type="Pfam" id="PF03126">
    <property type="entry name" value="Plus-3"/>
    <property type="match status" value="1"/>
</dbReference>
<dbReference type="EMBL" id="JABCRI010000014">
    <property type="protein sequence ID" value="KAF8394324.1"/>
    <property type="molecule type" value="Genomic_DNA"/>
</dbReference>
<proteinExistence type="predicted"/>
<feature type="region of interest" description="Disordered" evidence="1">
    <location>
        <begin position="131"/>
        <end position="150"/>
    </location>
</feature>
<dbReference type="OMA" id="FSESLWV"/>
<dbReference type="OrthoDB" id="166375at2759"/>
<dbReference type="Proteomes" id="UP000655225">
    <property type="component" value="Unassembled WGS sequence"/>
</dbReference>
<sequence>MTELGLALGFDNHFIHRGLNNDSGAGANAGSRTDMTFVTANPISELVWSPSKGLSLKCADCSLPEKKPFPLWGTGSSNMVFSPPQSITVKGANNERPVAEGNWISSQTAFHLERPGGDMEKLNTDEVEEENYSDKKAKGVNGPTEDQTTSISGTRENIMLSLSSKASAPGPENGITAESLSVKMDESKPVLARIRPGSGNFNRVLSSDPFDISRDVGIGDQIAGMEVSLASEGSIIKQCKAPNIPVPISTFPDTKLEALASVIEEHNKNKMKALLSPLEKQESTAESDLQPLNGESAFAEVGKMIASQPVNEVKHSPQQNEKIFPKEKASSINAFPNKSRLQLCRRKDKGKALSYGEVNGGVSKEDDDSHESVESCNSAGLFSAGKRPRRFEQQLVIGSKRVKKQNQESPSSTSFIRQDSSFRNWISNMMNGLSKPDQDEAPSVALTMTNHNAHESPNQKFISHDKNQDPGCRNIGFRTIFQGIYCPSPTVQETRTWDFDHQMGEGSNELETNKICDNSTIPIACGEENDNICKQLLTSADKFNHGTSGDGEGPSTQPNISSANLRFIQATRKTNTVENINSCNMACGTEKGKVASNVALIDPNKSSNSATHGSGPLGSLWIARFSSKVSVPRFNLPQCSHSTGSADRKDLEEARELSVEDQMDVVGNNWQNCVVNTKASLGLGKIKGQADQKFKSKLNPILHSQRFKRSEAMASVFARRLDALRHIIPSGITDNATRETTTCFFCGIRGHNLQECSEITETELEDLLKNVNSYSGAEDSPCLCIRCFQLNHWAVACPNTSSRSSASLVNYSSFSKRENNPGNNTLNNSDGRNLKLMENKDSRCLTSDGKNPRMDADLILYANLNKNSSEIMASNERISDSEPVKKHIDSRCGKNELKENQITPLYNFVKNQIPAVPKGTFEAIRRLRLSRTDILRWMKSPVSLFCLDGFFLRLRLGKWEEGLGGTGYYVACVNGALSEISSGSSKTPLSVNIGGVKCSVECKYVSNHDFVEEELNAWWCALSRGGGKLPSEEDLKMKLDERKKLGF</sequence>
<dbReference type="InterPro" id="IPR004343">
    <property type="entry name" value="Plus-3_dom"/>
</dbReference>
<gene>
    <name evidence="3" type="ORF">HHK36_020532</name>
</gene>
<evidence type="ECO:0000256" key="1">
    <source>
        <dbReference type="SAM" id="MobiDB-lite"/>
    </source>
</evidence>
<dbReference type="SUPFAM" id="SSF159042">
    <property type="entry name" value="Plus3-like"/>
    <property type="match status" value="1"/>
</dbReference>
<dbReference type="PANTHER" id="PTHR38940:SF4">
    <property type="entry name" value="OS01G0775100 PROTEIN"/>
    <property type="match status" value="1"/>
</dbReference>
<protein>
    <recommendedName>
        <fullName evidence="2">Plus3 domain-containing protein</fullName>
    </recommendedName>
</protein>
<dbReference type="InterPro" id="IPR036128">
    <property type="entry name" value="Plus3-like_sf"/>
</dbReference>
<accession>A0A835DBP7</accession>
<feature type="compositionally biased region" description="Polar residues" evidence="1">
    <location>
        <begin position="813"/>
        <end position="831"/>
    </location>
</feature>
<dbReference type="PROSITE" id="PS51360">
    <property type="entry name" value="PLUS3"/>
    <property type="match status" value="1"/>
</dbReference>
<feature type="domain" description="Plus3" evidence="2">
    <location>
        <begin position="918"/>
        <end position="1047"/>
    </location>
</feature>
<dbReference type="Gene3D" id="4.10.60.10">
    <property type="entry name" value="Zinc finger, CCHC-type"/>
    <property type="match status" value="1"/>
</dbReference>
<dbReference type="AlphaFoldDB" id="A0A835DBP7"/>
<feature type="region of interest" description="Disordered" evidence="1">
    <location>
        <begin position="813"/>
        <end position="833"/>
    </location>
</feature>
<organism evidence="3 4">
    <name type="scientific">Tetracentron sinense</name>
    <name type="common">Spur-leaf</name>
    <dbReference type="NCBI Taxonomy" id="13715"/>
    <lineage>
        <taxon>Eukaryota</taxon>
        <taxon>Viridiplantae</taxon>
        <taxon>Streptophyta</taxon>
        <taxon>Embryophyta</taxon>
        <taxon>Tracheophyta</taxon>
        <taxon>Spermatophyta</taxon>
        <taxon>Magnoliopsida</taxon>
        <taxon>Trochodendrales</taxon>
        <taxon>Trochodendraceae</taxon>
        <taxon>Tetracentron</taxon>
    </lineage>
</organism>
<reference evidence="3 4" key="1">
    <citation type="submission" date="2020-04" db="EMBL/GenBank/DDBJ databases">
        <title>Plant Genome Project.</title>
        <authorList>
            <person name="Zhang R.-G."/>
        </authorList>
    </citation>
    <scope>NUCLEOTIDE SEQUENCE [LARGE SCALE GENOMIC DNA]</scope>
    <source>
        <strain evidence="3">YNK0</strain>
        <tissue evidence="3">Leaf</tissue>
    </source>
</reference>